<comment type="catalytic activity">
    <reaction evidence="1">
        <text>Hydrolysis of terminal non-reducing N-acetyl-D-hexosamine residues in N-acetyl-beta-D-hexosaminides.</text>
        <dbReference type="EC" id="3.2.1.52"/>
    </reaction>
</comment>
<dbReference type="InterPro" id="IPR050226">
    <property type="entry name" value="NagZ_Beta-hexosaminidase"/>
</dbReference>
<organism evidence="7 8">
    <name type="scientific">Candidatus Electronema aureum</name>
    <dbReference type="NCBI Taxonomy" id="2005002"/>
    <lineage>
        <taxon>Bacteria</taxon>
        <taxon>Pseudomonadati</taxon>
        <taxon>Thermodesulfobacteriota</taxon>
        <taxon>Desulfobulbia</taxon>
        <taxon>Desulfobulbales</taxon>
        <taxon>Desulfobulbaceae</taxon>
        <taxon>Candidatus Electronema</taxon>
    </lineage>
</organism>
<dbReference type="GO" id="GO:0004563">
    <property type="term" value="F:beta-N-acetylhexosaminidase activity"/>
    <property type="evidence" value="ECO:0007669"/>
    <property type="project" value="UniProtKB-EC"/>
</dbReference>
<dbReference type="EMBL" id="NQJD01000004">
    <property type="protein sequence ID" value="TAA75686.1"/>
    <property type="molecule type" value="Genomic_DNA"/>
</dbReference>
<evidence type="ECO:0000256" key="1">
    <source>
        <dbReference type="ARBA" id="ARBA00001231"/>
    </source>
</evidence>
<sequence length="343" mass="37014">MNIGQMFLVGFDGCGLDRNHWLTAALEQGLPGGVILFDRNVDGSVQNFSSPAQLKELTAQLQELSPELLLVAVDQEGGKVCRLKARDGFPTSFTAEELGRKYPEQSTTLAAEAMATTLAEYGINLNLAPVADLNLNLSSPIIARYGRSFSSEAGQVAAHCLAFIKAHHQHGIACCLKHFPGHGSASGDTHLGFVDITNDWQEQELEPYKIVIKAGFADAVMTAHVIHCGLDAKRQPASLSPAVVTELLRERLGFDGVIITDDLQMKAISNRCGFREAVQQAVLAGADLLIVGNNLVRSPNALTEGIAAVQELLKRGLIDENRLKASLARIAALKQKIKGERTW</sequence>
<dbReference type="Gene3D" id="3.20.20.300">
    <property type="entry name" value="Glycoside hydrolase, family 3, N-terminal domain"/>
    <property type="match status" value="1"/>
</dbReference>
<dbReference type="EC" id="3.2.1.52" evidence="3"/>
<evidence type="ECO:0000259" key="6">
    <source>
        <dbReference type="Pfam" id="PF00933"/>
    </source>
</evidence>
<name>A0A521G3S4_9BACT</name>
<evidence type="ECO:0000313" key="7">
    <source>
        <dbReference type="EMBL" id="TAA75686.1"/>
    </source>
</evidence>
<evidence type="ECO:0000256" key="5">
    <source>
        <dbReference type="ARBA" id="ARBA00023295"/>
    </source>
</evidence>
<keyword evidence="8" id="KW-1185">Reference proteome</keyword>
<dbReference type="InterPro" id="IPR001764">
    <property type="entry name" value="Glyco_hydro_3_N"/>
</dbReference>
<evidence type="ECO:0000256" key="2">
    <source>
        <dbReference type="ARBA" id="ARBA00005336"/>
    </source>
</evidence>
<evidence type="ECO:0000256" key="4">
    <source>
        <dbReference type="ARBA" id="ARBA00022801"/>
    </source>
</evidence>
<dbReference type="AlphaFoldDB" id="A0A521G3S4"/>
<dbReference type="Pfam" id="PF00933">
    <property type="entry name" value="Glyco_hydro_3"/>
    <property type="match status" value="1"/>
</dbReference>
<evidence type="ECO:0000313" key="8">
    <source>
        <dbReference type="Proteomes" id="UP000316238"/>
    </source>
</evidence>
<feature type="domain" description="Glycoside hydrolase family 3 N-terminal" evidence="6">
    <location>
        <begin position="3"/>
        <end position="332"/>
    </location>
</feature>
<protein>
    <recommendedName>
        <fullName evidence="3">beta-N-acetylhexosaminidase</fullName>
        <ecNumber evidence="3">3.2.1.52</ecNumber>
    </recommendedName>
</protein>
<dbReference type="PANTHER" id="PTHR30480">
    <property type="entry name" value="BETA-HEXOSAMINIDASE-RELATED"/>
    <property type="match status" value="1"/>
</dbReference>
<keyword evidence="4 7" id="KW-0378">Hydrolase</keyword>
<dbReference type="InterPro" id="IPR036962">
    <property type="entry name" value="Glyco_hydro_3_N_sf"/>
</dbReference>
<comment type="similarity">
    <text evidence="2">Belongs to the glycosyl hydrolase 3 family.</text>
</comment>
<reference evidence="7" key="1">
    <citation type="submission" date="2017-07" db="EMBL/GenBank/DDBJ databases">
        <title>The cable genome - Insights into the physiology and evolution of filamentous bacteria capable of sulfide oxidation via long distance electron transfer.</title>
        <authorList>
            <person name="Thorup C."/>
            <person name="Bjerg J.T."/>
            <person name="Schreiber L."/>
            <person name="Nielsen L.P."/>
            <person name="Kjeldsen K.U."/>
            <person name="Boesen T."/>
            <person name="Boggild A."/>
            <person name="Meysman F."/>
            <person name="Geelhoed J."/>
            <person name="Schramm A."/>
        </authorList>
    </citation>
    <scope>NUCLEOTIDE SEQUENCE [LARGE SCALE GENOMIC DNA]</scope>
    <source>
        <strain evidence="7">GS</strain>
    </source>
</reference>
<evidence type="ECO:0000256" key="3">
    <source>
        <dbReference type="ARBA" id="ARBA00012663"/>
    </source>
</evidence>
<dbReference type="SUPFAM" id="SSF51445">
    <property type="entry name" value="(Trans)glycosidases"/>
    <property type="match status" value="1"/>
</dbReference>
<proteinExistence type="inferred from homology"/>
<dbReference type="InterPro" id="IPR017853">
    <property type="entry name" value="GH"/>
</dbReference>
<dbReference type="Proteomes" id="UP000316238">
    <property type="component" value="Unassembled WGS sequence"/>
</dbReference>
<keyword evidence="5 7" id="KW-0326">Glycosidase</keyword>
<comment type="caution">
    <text evidence="7">The sequence shown here is derived from an EMBL/GenBank/DDBJ whole genome shotgun (WGS) entry which is preliminary data.</text>
</comment>
<dbReference type="GO" id="GO:0005975">
    <property type="term" value="P:carbohydrate metabolic process"/>
    <property type="evidence" value="ECO:0007669"/>
    <property type="project" value="InterPro"/>
</dbReference>
<gene>
    <name evidence="7" type="ORF">CDV28_10427</name>
</gene>
<dbReference type="PANTHER" id="PTHR30480:SF13">
    <property type="entry name" value="BETA-HEXOSAMINIDASE"/>
    <property type="match status" value="1"/>
</dbReference>
<accession>A0A521G3S4</accession>
<dbReference type="GO" id="GO:0009254">
    <property type="term" value="P:peptidoglycan turnover"/>
    <property type="evidence" value="ECO:0007669"/>
    <property type="project" value="TreeGrafter"/>
</dbReference>